<dbReference type="Proteomes" id="UP000499080">
    <property type="component" value="Unassembled WGS sequence"/>
</dbReference>
<protein>
    <submittedName>
        <fullName evidence="1">Uncharacterized protein</fullName>
    </submittedName>
</protein>
<keyword evidence="2" id="KW-1185">Reference proteome</keyword>
<sequence>MKTCIRLPDVTSTEKRFNETSDAVRSKGTYEEGSIGDVLMNSSSNYARKPSLYRYEDRPYALQSKTIAVNVQMSSKISNSFRLCD</sequence>
<evidence type="ECO:0000313" key="2">
    <source>
        <dbReference type="Proteomes" id="UP000499080"/>
    </source>
</evidence>
<gene>
    <name evidence="1" type="ORF">AVEN_82540_1</name>
</gene>
<comment type="caution">
    <text evidence="1">The sequence shown here is derived from an EMBL/GenBank/DDBJ whole genome shotgun (WGS) entry which is preliminary data.</text>
</comment>
<accession>A0A4Y2RMN3</accession>
<dbReference type="EMBL" id="BGPR01017561">
    <property type="protein sequence ID" value="GBN76519.1"/>
    <property type="molecule type" value="Genomic_DNA"/>
</dbReference>
<evidence type="ECO:0000313" key="1">
    <source>
        <dbReference type="EMBL" id="GBN76519.1"/>
    </source>
</evidence>
<name>A0A4Y2RMN3_ARAVE</name>
<reference evidence="1 2" key="1">
    <citation type="journal article" date="2019" name="Sci. Rep.">
        <title>Orb-weaving spider Araneus ventricosus genome elucidates the spidroin gene catalogue.</title>
        <authorList>
            <person name="Kono N."/>
            <person name="Nakamura H."/>
            <person name="Ohtoshi R."/>
            <person name="Moran D.A.P."/>
            <person name="Shinohara A."/>
            <person name="Yoshida Y."/>
            <person name="Fujiwara M."/>
            <person name="Mori M."/>
            <person name="Tomita M."/>
            <person name="Arakawa K."/>
        </authorList>
    </citation>
    <scope>NUCLEOTIDE SEQUENCE [LARGE SCALE GENOMIC DNA]</scope>
</reference>
<dbReference type="AlphaFoldDB" id="A0A4Y2RMN3"/>
<proteinExistence type="predicted"/>
<organism evidence="1 2">
    <name type="scientific">Araneus ventricosus</name>
    <name type="common">Orbweaver spider</name>
    <name type="synonym">Epeira ventricosa</name>
    <dbReference type="NCBI Taxonomy" id="182803"/>
    <lineage>
        <taxon>Eukaryota</taxon>
        <taxon>Metazoa</taxon>
        <taxon>Ecdysozoa</taxon>
        <taxon>Arthropoda</taxon>
        <taxon>Chelicerata</taxon>
        <taxon>Arachnida</taxon>
        <taxon>Araneae</taxon>
        <taxon>Araneomorphae</taxon>
        <taxon>Entelegynae</taxon>
        <taxon>Araneoidea</taxon>
        <taxon>Araneidae</taxon>
        <taxon>Araneus</taxon>
    </lineage>
</organism>